<protein>
    <submittedName>
        <fullName evidence="1">Uncharacterized protein</fullName>
    </submittedName>
</protein>
<sequence>MRKALNLWARQPVVNALSRQEKLGLDYRRTKRAMDELESAGLVIRVNKFKQGHFWRAPDMHKALNAFVDRAGRRAAP</sequence>
<keyword evidence="2" id="KW-1185">Reference proteome</keyword>
<gene>
    <name evidence="1" type="ORF">JOF48_003459</name>
</gene>
<reference evidence="1 2" key="1">
    <citation type="submission" date="2021-03" db="EMBL/GenBank/DDBJ databases">
        <title>Sequencing the genomes of 1000 actinobacteria strains.</title>
        <authorList>
            <person name="Klenk H.-P."/>
        </authorList>
    </citation>
    <scope>NUCLEOTIDE SEQUENCE [LARGE SCALE GENOMIC DNA]</scope>
    <source>
        <strain evidence="1 2">DSM 16005</strain>
    </source>
</reference>
<proteinExistence type="predicted"/>
<evidence type="ECO:0000313" key="1">
    <source>
        <dbReference type="EMBL" id="MBP2414660.1"/>
    </source>
</evidence>
<organism evidence="1 2">
    <name type="scientific">Arthrobacter stackebrandtii</name>
    <dbReference type="NCBI Taxonomy" id="272161"/>
    <lineage>
        <taxon>Bacteria</taxon>
        <taxon>Bacillati</taxon>
        <taxon>Actinomycetota</taxon>
        <taxon>Actinomycetes</taxon>
        <taxon>Micrococcales</taxon>
        <taxon>Micrococcaceae</taxon>
        <taxon>Arthrobacter</taxon>
    </lineage>
</organism>
<name>A0ABS4Z1F7_9MICC</name>
<accession>A0ABS4Z1F7</accession>
<dbReference type="RefSeq" id="WP_209682822.1">
    <property type="nucleotide sequence ID" value="NZ_JAGIOI010000001.1"/>
</dbReference>
<dbReference type="Proteomes" id="UP000711614">
    <property type="component" value="Unassembled WGS sequence"/>
</dbReference>
<evidence type="ECO:0000313" key="2">
    <source>
        <dbReference type="Proteomes" id="UP000711614"/>
    </source>
</evidence>
<comment type="caution">
    <text evidence="1">The sequence shown here is derived from an EMBL/GenBank/DDBJ whole genome shotgun (WGS) entry which is preliminary data.</text>
</comment>
<dbReference type="EMBL" id="JAGIOI010000001">
    <property type="protein sequence ID" value="MBP2414660.1"/>
    <property type="molecule type" value="Genomic_DNA"/>
</dbReference>